<keyword evidence="2" id="KW-0229">DNA integration</keyword>
<dbReference type="InterPro" id="IPR010998">
    <property type="entry name" value="Integrase_recombinase_N"/>
</dbReference>
<dbReference type="InterPro" id="IPR004107">
    <property type="entry name" value="Integrase_SAM-like_N"/>
</dbReference>
<dbReference type="Gene3D" id="1.10.443.10">
    <property type="entry name" value="Intergrase catalytic core"/>
    <property type="match status" value="1"/>
</dbReference>
<keyword evidence="4" id="KW-0233">DNA recombination</keyword>
<evidence type="ECO:0000313" key="7">
    <source>
        <dbReference type="Proteomes" id="UP000192333"/>
    </source>
</evidence>
<dbReference type="Pfam" id="PF13495">
    <property type="entry name" value="Phage_int_SAM_4"/>
    <property type="match status" value="1"/>
</dbReference>
<name>A0A1W2H127_9BACT</name>
<accession>A0A1W2H127</accession>
<dbReference type="PROSITE" id="PS51898">
    <property type="entry name" value="TYR_RECOMBINASE"/>
    <property type="match status" value="1"/>
</dbReference>
<dbReference type="GO" id="GO:0006310">
    <property type="term" value="P:DNA recombination"/>
    <property type="evidence" value="ECO:0007669"/>
    <property type="project" value="UniProtKB-KW"/>
</dbReference>
<dbReference type="NCBIfam" id="NF040815">
    <property type="entry name" value="recomb_XerA_Arch"/>
    <property type="match status" value="1"/>
</dbReference>
<dbReference type="Pfam" id="PF00589">
    <property type="entry name" value="Phage_integrase"/>
    <property type="match status" value="1"/>
</dbReference>
<feature type="domain" description="Tyr recombinase" evidence="5">
    <location>
        <begin position="177"/>
        <end position="350"/>
    </location>
</feature>
<dbReference type="STRING" id="758820.SAMN00777080_0879"/>
<evidence type="ECO:0000256" key="2">
    <source>
        <dbReference type="ARBA" id="ARBA00022908"/>
    </source>
</evidence>
<dbReference type="InterPro" id="IPR011010">
    <property type="entry name" value="DNA_brk_join_enz"/>
</dbReference>
<keyword evidence="7" id="KW-1185">Reference proteome</keyword>
<evidence type="ECO:0000313" key="6">
    <source>
        <dbReference type="EMBL" id="SMD42332.1"/>
    </source>
</evidence>
<evidence type="ECO:0000256" key="1">
    <source>
        <dbReference type="ARBA" id="ARBA00008857"/>
    </source>
</evidence>
<keyword evidence="3" id="KW-0238">DNA-binding</keyword>
<dbReference type="Gene3D" id="1.10.150.130">
    <property type="match status" value="1"/>
</dbReference>
<protein>
    <submittedName>
        <fullName evidence="6">Site-specific recombinase XerD</fullName>
    </submittedName>
</protein>
<dbReference type="PANTHER" id="PTHR30349:SF41">
    <property type="entry name" value="INTEGRASE_RECOMBINASE PROTEIN MJ0367-RELATED"/>
    <property type="match status" value="1"/>
</dbReference>
<dbReference type="SUPFAM" id="SSF56349">
    <property type="entry name" value="DNA breaking-rejoining enzymes"/>
    <property type="match status" value="1"/>
</dbReference>
<evidence type="ECO:0000256" key="3">
    <source>
        <dbReference type="ARBA" id="ARBA00023125"/>
    </source>
</evidence>
<dbReference type="EMBL" id="LT838813">
    <property type="protein sequence ID" value="SMD42332.1"/>
    <property type="molecule type" value="Genomic_DNA"/>
</dbReference>
<proteinExistence type="inferred from homology"/>
<dbReference type="AlphaFoldDB" id="A0A1W2H127"/>
<reference evidence="7" key="1">
    <citation type="submission" date="2017-04" db="EMBL/GenBank/DDBJ databases">
        <authorList>
            <person name="Varghese N."/>
            <person name="Submissions S."/>
        </authorList>
    </citation>
    <scope>NUCLEOTIDE SEQUENCE [LARGE SCALE GENOMIC DNA]</scope>
    <source>
        <strain evidence="7">DSM 16537</strain>
    </source>
</reference>
<dbReference type="InterPro" id="IPR013762">
    <property type="entry name" value="Integrase-like_cat_sf"/>
</dbReference>
<dbReference type="PANTHER" id="PTHR30349">
    <property type="entry name" value="PHAGE INTEGRASE-RELATED"/>
    <property type="match status" value="1"/>
</dbReference>
<dbReference type="InterPro" id="IPR050090">
    <property type="entry name" value="Tyrosine_recombinase_XerCD"/>
</dbReference>
<evidence type="ECO:0000259" key="5">
    <source>
        <dbReference type="PROSITE" id="PS51898"/>
    </source>
</evidence>
<organism evidence="6 7">
    <name type="scientific">Aquiflexum balticum DSM 16537</name>
    <dbReference type="NCBI Taxonomy" id="758820"/>
    <lineage>
        <taxon>Bacteria</taxon>
        <taxon>Pseudomonadati</taxon>
        <taxon>Bacteroidota</taxon>
        <taxon>Cytophagia</taxon>
        <taxon>Cytophagales</taxon>
        <taxon>Cyclobacteriaceae</taxon>
        <taxon>Aquiflexum</taxon>
    </lineage>
</organism>
<dbReference type="GO" id="GO:0015074">
    <property type="term" value="P:DNA integration"/>
    <property type="evidence" value="ECO:0007669"/>
    <property type="project" value="UniProtKB-KW"/>
</dbReference>
<dbReference type="GO" id="GO:0003677">
    <property type="term" value="F:DNA binding"/>
    <property type="evidence" value="ECO:0007669"/>
    <property type="project" value="UniProtKB-KW"/>
</dbReference>
<evidence type="ECO:0000256" key="4">
    <source>
        <dbReference type="ARBA" id="ARBA00023172"/>
    </source>
</evidence>
<dbReference type="InterPro" id="IPR002104">
    <property type="entry name" value="Integrase_catalytic"/>
</dbReference>
<sequence>MVFLEFPYDFELKELVKTFPGMDWNKKLKVWYIPYSDQRLTELIQFFKGKVWLDYSQFKKVSIPVEKIRNDLSPLDSGIGEEIIKFEQWMRNKRYSESSIKTYRDALSVFFRFLENKPITEVESSDLEKFNTEYIIAKRYSSSYQNQFVNAVKLFLVNSHNKKLNPEIISRPKKEKLLPNVLSKEEVKMILEAHKNIKHKAMLSLIYACGLRRSELLNLKIKDVDSKRRLLIVRQSKGKKDRIVPISDKIIELLRKYYKEFIPKCYLFEGKIMGGMYSEKSLESVLKQALTKSGISKPVTLHWLRHSYATHLLESGTDLRFIQEILGHKSSKTTEIYTHVSTKSLQNIKSPFDDL</sequence>
<dbReference type="Proteomes" id="UP000192333">
    <property type="component" value="Chromosome I"/>
</dbReference>
<gene>
    <name evidence="6" type="ORF">SAMN00777080_0879</name>
</gene>
<comment type="similarity">
    <text evidence="1">Belongs to the 'phage' integrase family.</text>
</comment>